<evidence type="ECO:0000313" key="3">
    <source>
        <dbReference type="Proteomes" id="UP000295668"/>
    </source>
</evidence>
<keyword evidence="1" id="KW-0472">Membrane</keyword>
<dbReference type="EMBL" id="SJCY01000007">
    <property type="protein sequence ID" value="TDG35843.1"/>
    <property type="molecule type" value="Genomic_DNA"/>
</dbReference>
<proteinExistence type="predicted"/>
<feature type="transmembrane region" description="Helical" evidence="1">
    <location>
        <begin position="66"/>
        <end position="85"/>
    </location>
</feature>
<protein>
    <recommendedName>
        <fullName evidence="4">Cardiolipin synthase N-terminal domain-containing protein</fullName>
    </recommendedName>
</protein>
<reference evidence="2 3" key="1">
    <citation type="submission" date="2019-02" db="EMBL/GenBank/DDBJ databases">
        <title>Pedobacter sp. nov., a novel speices isolated from soil of pinguins habitat in Antarcitica.</title>
        <authorList>
            <person name="He R.-H."/>
        </authorList>
    </citation>
    <scope>NUCLEOTIDE SEQUENCE [LARGE SCALE GENOMIC DNA]</scope>
    <source>
        <strain evidence="2 3">E01020</strain>
    </source>
</reference>
<accession>A0A4V3A011</accession>
<keyword evidence="1" id="KW-1133">Transmembrane helix</keyword>
<dbReference type="OrthoDB" id="1495710at2"/>
<feature type="transmembrane region" description="Helical" evidence="1">
    <location>
        <begin position="34"/>
        <end position="54"/>
    </location>
</feature>
<keyword evidence="3" id="KW-1185">Reference proteome</keyword>
<comment type="caution">
    <text evidence="2">The sequence shown here is derived from an EMBL/GenBank/DDBJ whole genome shotgun (WGS) entry which is preliminary data.</text>
</comment>
<evidence type="ECO:0000313" key="2">
    <source>
        <dbReference type="EMBL" id="TDG35843.1"/>
    </source>
</evidence>
<dbReference type="AlphaFoldDB" id="A0A4V3A011"/>
<dbReference type="RefSeq" id="WP_133262734.1">
    <property type="nucleotide sequence ID" value="NZ_SJCY01000007.1"/>
</dbReference>
<sequence length="100" mass="11290">MTTTKFLKQAFLINYLISVITGILKIAHVSGGQLLYGVFVVSTVIYIIIALYEIYVANRPTPAEKAMWTVAFVVLSTLAGFLYLINGRAKMQREYKILKR</sequence>
<organism evidence="2 3">
    <name type="scientific">Pedobacter changchengzhani</name>
    <dbReference type="NCBI Taxonomy" id="2529274"/>
    <lineage>
        <taxon>Bacteria</taxon>
        <taxon>Pseudomonadati</taxon>
        <taxon>Bacteroidota</taxon>
        <taxon>Sphingobacteriia</taxon>
        <taxon>Sphingobacteriales</taxon>
        <taxon>Sphingobacteriaceae</taxon>
        <taxon>Pedobacter</taxon>
    </lineage>
</organism>
<gene>
    <name evidence="2" type="ORF">EZJ43_10835</name>
</gene>
<dbReference type="Proteomes" id="UP000295668">
    <property type="component" value="Unassembled WGS sequence"/>
</dbReference>
<keyword evidence="1" id="KW-0812">Transmembrane</keyword>
<evidence type="ECO:0008006" key="4">
    <source>
        <dbReference type="Google" id="ProtNLM"/>
    </source>
</evidence>
<name>A0A4V3A011_9SPHI</name>
<feature type="transmembrane region" description="Helical" evidence="1">
    <location>
        <begin position="6"/>
        <end position="27"/>
    </location>
</feature>
<evidence type="ECO:0000256" key="1">
    <source>
        <dbReference type="SAM" id="Phobius"/>
    </source>
</evidence>